<dbReference type="PROSITE" id="PS51257">
    <property type="entry name" value="PROKAR_LIPOPROTEIN"/>
    <property type="match status" value="1"/>
</dbReference>
<gene>
    <name evidence="1" type="ORF">T190115A13A_260003</name>
</gene>
<organism evidence="1 2">
    <name type="scientific">Tenacibaculum vairaonense</name>
    <dbReference type="NCBI Taxonomy" id="3137860"/>
    <lineage>
        <taxon>Bacteria</taxon>
        <taxon>Pseudomonadati</taxon>
        <taxon>Bacteroidota</taxon>
        <taxon>Flavobacteriia</taxon>
        <taxon>Flavobacteriales</taxon>
        <taxon>Flavobacteriaceae</taxon>
        <taxon>Tenacibaculum</taxon>
    </lineage>
</organism>
<dbReference type="EMBL" id="CAXJRC010000018">
    <property type="protein sequence ID" value="CAL2106612.1"/>
    <property type="molecule type" value="Genomic_DNA"/>
</dbReference>
<dbReference type="RefSeq" id="WP_348738356.1">
    <property type="nucleotide sequence ID" value="NZ_CAXJRC010000018.1"/>
</dbReference>
<dbReference type="SUPFAM" id="SSF49373">
    <property type="entry name" value="Invasin/intimin cell-adhesion fragments"/>
    <property type="match status" value="1"/>
</dbReference>
<sequence length="314" mass="35606">MRLIVILLYITLLLSCKKEKETGFIQKNVHNSFSWIYKPDTLFASNKIFLSAKTNIPKNNLLLFISNDYGNSIIKPIVNGETATFNLPKSFSNISGFLTYSLVSNKTILEKGNLIIKPLNKTNLLETYCGPPYLVASEDDFAMLVVIPMDIYDNPNKNDYYSVETYRNKSTKKLIKHNELLAHNNIYSRIKKGKLFTQAYTDSIQSKLLEITVLSNNPTNFSIDFDRNTSLADGKELTTLKTSIIKDQYNNIIENGTLVSFYLTFGNTHMKAYGKTNNGIAISQFVHPSKKRTYTVQAFVEGFASSNKLTITYN</sequence>
<dbReference type="Proteomes" id="UP001497602">
    <property type="component" value="Unassembled WGS sequence"/>
</dbReference>
<reference evidence="1 2" key="1">
    <citation type="submission" date="2024-05" db="EMBL/GenBank/DDBJ databases">
        <authorList>
            <person name="Duchaud E."/>
        </authorList>
    </citation>
    <scope>NUCLEOTIDE SEQUENCE [LARGE SCALE GENOMIC DNA]</scope>
    <source>
        <strain evidence="1">Ena-SAMPLE-TAB-13-05-2024-13:56:06:370-140305</strain>
    </source>
</reference>
<accession>A0ABM9PLQ5</accession>
<evidence type="ECO:0000313" key="2">
    <source>
        <dbReference type="Proteomes" id="UP001497602"/>
    </source>
</evidence>
<proteinExistence type="predicted"/>
<dbReference type="InterPro" id="IPR008964">
    <property type="entry name" value="Invasin/intimin_cell_adhesion"/>
</dbReference>
<name>A0ABM9PLQ5_9FLAO</name>
<dbReference type="Gene3D" id="2.60.40.10">
    <property type="entry name" value="Immunoglobulins"/>
    <property type="match status" value="1"/>
</dbReference>
<protein>
    <submittedName>
        <fullName evidence="1">Uncharacterized protein</fullName>
    </submittedName>
</protein>
<dbReference type="InterPro" id="IPR013783">
    <property type="entry name" value="Ig-like_fold"/>
</dbReference>
<keyword evidence="2" id="KW-1185">Reference proteome</keyword>
<comment type="caution">
    <text evidence="1">The sequence shown here is derived from an EMBL/GenBank/DDBJ whole genome shotgun (WGS) entry which is preliminary data.</text>
</comment>
<evidence type="ECO:0000313" key="1">
    <source>
        <dbReference type="EMBL" id="CAL2106612.1"/>
    </source>
</evidence>